<organism evidence="1 2">
    <name type="scientific">Endozoicomonas lisbonensis</name>
    <dbReference type="NCBI Taxonomy" id="3120522"/>
    <lineage>
        <taxon>Bacteria</taxon>
        <taxon>Pseudomonadati</taxon>
        <taxon>Pseudomonadota</taxon>
        <taxon>Gammaproteobacteria</taxon>
        <taxon>Oceanospirillales</taxon>
        <taxon>Endozoicomonadaceae</taxon>
        <taxon>Endozoicomonas</taxon>
    </lineage>
</organism>
<dbReference type="Proteomes" id="UP001549366">
    <property type="component" value="Unassembled WGS sequence"/>
</dbReference>
<reference evidence="1 2" key="1">
    <citation type="submission" date="2024-06" db="EMBL/GenBank/DDBJ databases">
        <title>Genomic Encyclopedia of Type Strains, Phase V (KMG-V): Genome sequencing to study the core and pangenomes of soil and plant-associated prokaryotes.</title>
        <authorList>
            <person name="Whitman W."/>
        </authorList>
    </citation>
    <scope>NUCLEOTIDE SEQUENCE [LARGE SCALE GENOMIC DNA]</scope>
    <source>
        <strain evidence="1 2">NE40</strain>
    </source>
</reference>
<evidence type="ECO:0000313" key="2">
    <source>
        <dbReference type="Proteomes" id="UP001549366"/>
    </source>
</evidence>
<keyword evidence="2" id="KW-1185">Reference proteome</keyword>
<name>A0ABV2SD25_9GAMM</name>
<dbReference type="RefSeq" id="WP_354010055.1">
    <property type="nucleotide sequence ID" value="NZ_JBEWTA010000001.1"/>
</dbReference>
<dbReference type="EMBL" id="JBEWTB010000002">
    <property type="protein sequence ID" value="MET4755658.1"/>
    <property type="molecule type" value="Genomic_DNA"/>
</dbReference>
<evidence type="ECO:0000313" key="1">
    <source>
        <dbReference type="EMBL" id="MET4755658.1"/>
    </source>
</evidence>
<sequence>MKTEPFYFACTKTNQTIMIEKYGEMEDEEKTSFSVKKELDAFRAVFIYGATTVEYNETTDMWLVKIYKAD</sequence>
<proteinExistence type="predicted"/>
<comment type="caution">
    <text evidence="1">The sequence shown here is derived from an EMBL/GenBank/DDBJ whole genome shotgun (WGS) entry which is preliminary data.</text>
</comment>
<accession>A0ABV2SD25</accession>
<protein>
    <submittedName>
        <fullName evidence="1">Uncharacterized protein</fullName>
    </submittedName>
</protein>
<gene>
    <name evidence="1" type="ORF">V5J35_000850</name>
</gene>